<organism evidence="1 2">
    <name type="scientific">Phytophthora cactorum</name>
    <dbReference type="NCBI Taxonomy" id="29920"/>
    <lineage>
        <taxon>Eukaryota</taxon>
        <taxon>Sar</taxon>
        <taxon>Stramenopiles</taxon>
        <taxon>Oomycota</taxon>
        <taxon>Peronosporomycetes</taxon>
        <taxon>Peronosporales</taxon>
        <taxon>Peronosporaceae</taxon>
        <taxon>Phytophthora</taxon>
    </lineage>
</organism>
<reference evidence="1" key="1">
    <citation type="submission" date="2021-01" db="EMBL/GenBank/DDBJ databases">
        <title>Phytophthora aleatoria, a newly-described species from Pinus radiata is distinct from Phytophthora cactorum isolates based on comparative genomics.</title>
        <authorList>
            <person name="Mcdougal R."/>
            <person name="Panda P."/>
            <person name="Williams N."/>
            <person name="Studholme D.J."/>
        </authorList>
    </citation>
    <scope>NUCLEOTIDE SEQUENCE</scope>
    <source>
        <strain evidence="1">NZFS 3830</strain>
    </source>
</reference>
<dbReference type="VEuPathDB" id="FungiDB:PC110_g12769"/>
<dbReference type="EMBL" id="JAENGZ010000747">
    <property type="protein sequence ID" value="KAG6954433.1"/>
    <property type="molecule type" value="Genomic_DNA"/>
</dbReference>
<comment type="caution">
    <text evidence="1">The sequence shown here is derived from an EMBL/GenBank/DDBJ whole genome shotgun (WGS) entry which is preliminary data.</text>
</comment>
<name>A0A8T1U3B6_9STRA</name>
<dbReference type="OrthoDB" id="90823at2759"/>
<protein>
    <submittedName>
        <fullName evidence="1">Uncharacterized protein</fullName>
    </submittedName>
</protein>
<dbReference type="AlphaFoldDB" id="A0A8T1U3B6"/>
<evidence type="ECO:0000313" key="1">
    <source>
        <dbReference type="EMBL" id="KAG6954433.1"/>
    </source>
</evidence>
<gene>
    <name evidence="1" type="ORF">JG687_00011818</name>
</gene>
<dbReference type="Proteomes" id="UP000688947">
    <property type="component" value="Unassembled WGS sequence"/>
</dbReference>
<sequence length="128" mass="14625">MVWERTMSIMREAYPDAIPNIGGRVPAISIIKHTRNQITGSDDLRAVESTPTRTVALDDPRPFLQLSLVHTDGCGQRKFLGFEHPDLIRLLRYTGTAFFIGGTFKMVPKPFSQYLILMWTSTFQRYTC</sequence>
<evidence type="ECO:0000313" key="2">
    <source>
        <dbReference type="Proteomes" id="UP000688947"/>
    </source>
</evidence>
<proteinExistence type="predicted"/>
<accession>A0A8T1U3B6</accession>